<keyword evidence="4 6" id="KW-1133">Transmembrane helix</keyword>
<evidence type="ECO:0000313" key="8">
    <source>
        <dbReference type="Proteomes" id="UP000231426"/>
    </source>
</evidence>
<feature type="transmembrane region" description="Helical" evidence="6">
    <location>
        <begin position="85"/>
        <end position="108"/>
    </location>
</feature>
<dbReference type="AlphaFoldDB" id="A0A2M6W729"/>
<evidence type="ECO:0000256" key="6">
    <source>
        <dbReference type="SAM" id="Phobius"/>
    </source>
</evidence>
<dbReference type="GO" id="GO:0005886">
    <property type="term" value="C:plasma membrane"/>
    <property type="evidence" value="ECO:0007669"/>
    <property type="project" value="UniProtKB-SubCell"/>
</dbReference>
<evidence type="ECO:0000256" key="4">
    <source>
        <dbReference type="ARBA" id="ARBA00022989"/>
    </source>
</evidence>
<feature type="transmembrane region" description="Helical" evidence="6">
    <location>
        <begin position="437"/>
        <end position="457"/>
    </location>
</feature>
<protein>
    <submittedName>
        <fullName evidence="7">Uncharacterized protein</fullName>
    </submittedName>
</protein>
<evidence type="ECO:0000256" key="1">
    <source>
        <dbReference type="ARBA" id="ARBA00004651"/>
    </source>
</evidence>
<feature type="transmembrane region" description="Helical" evidence="6">
    <location>
        <begin position="294"/>
        <end position="315"/>
    </location>
</feature>
<dbReference type="CDD" id="cd13128">
    <property type="entry name" value="MATE_Wzx_like"/>
    <property type="match status" value="1"/>
</dbReference>
<feature type="transmembrane region" description="Helical" evidence="6">
    <location>
        <begin position="211"/>
        <end position="227"/>
    </location>
</feature>
<feature type="transmembrane region" description="Helical" evidence="6">
    <location>
        <begin position="114"/>
        <end position="135"/>
    </location>
</feature>
<reference evidence="8" key="1">
    <citation type="submission" date="2017-09" db="EMBL/GenBank/DDBJ databases">
        <title>Depth-based differentiation of microbial function through sediment-hosted aquifers and enrichment of novel symbionts in the deep terrestrial subsurface.</title>
        <authorList>
            <person name="Probst A.J."/>
            <person name="Ladd B."/>
            <person name="Jarett J.K."/>
            <person name="Geller-Mcgrath D.E."/>
            <person name="Sieber C.M.K."/>
            <person name="Emerson J.B."/>
            <person name="Anantharaman K."/>
            <person name="Thomas B.C."/>
            <person name="Malmstrom R."/>
            <person name="Stieglmeier M."/>
            <person name="Klingl A."/>
            <person name="Woyke T."/>
            <person name="Ryan C.M."/>
            <person name="Banfield J.F."/>
        </authorList>
    </citation>
    <scope>NUCLEOTIDE SEQUENCE [LARGE SCALE GENOMIC DNA]</scope>
</reference>
<feature type="transmembrane region" description="Helical" evidence="6">
    <location>
        <begin position="171"/>
        <end position="190"/>
    </location>
</feature>
<dbReference type="Pfam" id="PF01943">
    <property type="entry name" value="Polysacc_synt"/>
    <property type="match status" value="1"/>
</dbReference>
<proteinExistence type="predicted"/>
<organism evidence="7 8">
    <name type="scientific">Candidatus Magasanikbacteria bacterium CG10_big_fil_rev_8_21_14_0_10_36_32</name>
    <dbReference type="NCBI Taxonomy" id="1974646"/>
    <lineage>
        <taxon>Bacteria</taxon>
        <taxon>Candidatus Magasanikiibacteriota</taxon>
    </lineage>
</organism>
<feature type="transmembrane region" description="Helical" evidence="6">
    <location>
        <begin position="12"/>
        <end position="31"/>
    </location>
</feature>
<keyword evidence="5 6" id="KW-0472">Membrane</keyword>
<dbReference type="Proteomes" id="UP000231426">
    <property type="component" value="Unassembled WGS sequence"/>
</dbReference>
<dbReference type="PANTHER" id="PTHR30250:SF11">
    <property type="entry name" value="O-ANTIGEN TRANSPORTER-RELATED"/>
    <property type="match status" value="1"/>
</dbReference>
<sequence>MSQTKQIAHNTFAQIAGKAISTILGLVAIAIMTRSLGVEQFGWYATAIGFLQFIGILSDFGFTVTSAKMLSEPAFDKKKLLNNLFTWRFVTTIIFQGIGPLTILLFPYPPQIKLAVAILSISYISASLNQIFIAFYQTRLQTHIQAIAEVISRMVLVTGIALMSVGHLGFLPIMGAVALAAFFNTGYLWWKSEPIRLQTNKDITFAILKKIWPTALAVIFNCIYLQGDRFILPLFVSQTDVGFYGAAYRVLDIAIQVAAMIMGIMMPLITFGWSRNLKPEFEKQCQRSFDLMSLLLIPMIAGIFVLAVPLMNFIAGENFAISGNILRILIISVIGVSFGMVFGHMALSIDRQKNALWIYITDAILSLAGYLIFIPRYGIYGAAYVTIFSELYAGFFLAWLVIHYSGFRPQLFTLFKILISSLVMALVVYWLQPLNIILSIFVGTFIYAILAIVLRFFSPQTLKEIFSSNKNKIAENRQN</sequence>
<evidence type="ECO:0000256" key="3">
    <source>
        <dbReference type="ARBA" id="ARBA00022692"/>
    </source>
</evidence>
<feature type="transmembrane region" description="Helical" evidence="6">
    <location>
        <begin position="355"/>
        <end position="373"/>
    </location>
</feature>
<comment type="caution">
    <text evidence="7">The sequence shown here is derived from an EMBL/GenBank/DDBJ whole genome shotgun (WGS) entry which is preliminary data.</text>
</comment>
<feature type="transmembrane region" description="Helical" evidence="6">
    <location>
        <begin position="43"/>
        <end position="64"/>
    </location>
</feature>
<feature type="transmembrane region" description="Helical" evidence="6">
    <location>
        <begin position="414"/>
        <end position="431"/>
    </location>
</feature>
<evidence type="ECO:0000313" key="7">
    <source>
        <dbReference type="EMBL" id="PIT88609.1"/>
    </source>
</evidence>
<feature type="transmembrane region" description="Helical" evidence="6">
    <location>
        <begin position="321"/>
        <end position="343"/>
    </location>
</feature>
<keyword evidence="2" id="KW-1003">Cell membrane</keyword>
<feature type="transmembrane region" description="Helical" evidence="6">
    <location>
        <begin position="379"/>
        <end position="402"/>
    </location>
</feature>
<accession>A0A2M6W729</accession>
<gene>
    <name evidence="7" type="ORF">COU29_02440</name>
</gene>
<dbReference type="InterPro" id="IPR002797">
    <property type="entry name" value="Polysacc_synth"/>
</dbReference>
<dbReference type="PANTHER" id="PTHR30250">
    <property type="entry name" value="PST FAMILY PREDICTED COLANIC ACID TRANSPORTER"/>
    <property type="match status" value="1"/>
</dbReference>
<feature type="transmembrane region" description="Helical" evidence="6">
    <location>
        <begin position="147"/>
        <end position="165"/>
    </location>
</feature>
<comment type="subcellular location">
    <subcellularLocation>
        <location evidence="1">Cell membrane</location>
        <topology evidence="1">Multi-pass membrane protein</topology>
    </subcellularLocation>
</comment>
<dbReference type="InterPro" id="IPR050833">
    <property type="entry name" value="Poly_Biosynth_Transport"/>
</dbReference>
<evidence type="ECO:0000256" key="2">
    <source>
        <dbReference type="ARBA" id="ARBA00022475"/>
    </source>
</evidence>
<name>A0A2M6W729_9BACT</name>
<feature type="transmembrane region" description="Helical" evidence="6">
    <location>
        <begin position="253"/>
        <end position="273"/>
    </location>
</feature>
<evidence type="ECO:0000256" key="5">
    <source>
        <dbReference type="ARBA" id="ARBA00023136"/>
    </source>
</evidence>
<dbReference type="EMBL" id="PFBV01000003">
    <property type="protein sequence ID" value="PIT88609.1"/>
    <property type="molecule type" value="Genomic_DNA"/>
</dbReference>
<keyword evidence="3 6" id="KW-0812">Transmembrane</keyword>